<dbReference type="AlphaFoldDB" id="B1Y3J8"/>
<accession>B1Y3J8</accession>
<evidence type="ECO:0000313" key="2">
    <source>
        <dbReference type="EMBL" id="ACB34526.1"/>
    </source>
</evidence>
<dbReference type="RefSeq" id="WP_012347286.1">
    <property type="nucleotide sequence ID" value="NC_010524.1"/>
</dbReference>
<reference evidence="2 3" key="1">
    <citation type="submission" date="2008-03" db="EMBL/GenBank/DDBJ databases">
        <title>Complete sequence of Leptothrix cholodnii SP-6.</title>
        <authorList>
            <consortium name="US DOE Joint Genome Institute"/>
            <person name="Copeland A."/>
            <person name="Lucas S."/>
            <person name="Lapidus A."/>
            <person name="Glavina del Rio T."/>
            <person name="Dalin E."/>
            <person name="Tice H."/>
            <person name="Bruce D."/>
            <person name="Goodwin L."/>
            <person name="Pitluck S."/>
            <person name="Chertkov O."/>
            <person name="Brettin T."/>
            <person name="Detter J.C."/>
            <person name="Han C."/>
            <person name="Kuske C.R."/>
            <person name="Schmutz J."/>
            <person name="Larimer F."/>
            <person name="Land M."/>
            <person name="Hauser L."/>
            <person name="Kyrpides N."/>
            <person name="Lykidis A."/>
            <person name="Emerson D."/>
            <person name="Richardson P."/>
        </authorList>
    </citation>
    <scope>NUCLEOTIDE SEQUENCE [LARGE SCALE GENOMIC DNA]</scope>
    <source>
        <strain evidence="3">ATCC 51168 / LMG 8142 / SP-6</strain>
    </source>
</reference>
<gene>
    <name evidence="2" type="ordered locus">Lcho_2260</name>
</gene>
<dbReference type="KEGG" id="lch:Lcho_2260"/>
<organism evidence="2 3">
    <name type="scientific">Leptothrix cholodnii (strain ATCC 51168 / LMG 8142 / SP-6)</name>
    <name type="common">Leptothrix discophora (strain SP-6)</name>
    <dbReference type="NCBI Taxonomy" id="395495"/>
    <lineage>
        <taxon>Bacteria</taxon>
        <taxon>Pseudomonadati</taxon>
        <taxon>Pseudomonadota</taxon>
        <taxon>Betaproteobacteria</taxon>
        <taxon>Burkholderiales</taxon>
        <taxon>Sphaerotilaceae</taxon>
        <taxon>Leptothrix</taxon>
    </lineage>
</organism>
<proteinExistence type="predicted"/>
<dbReference type="eggNOG" id="COG3108">
    <property type="taxonomic scope" value="Bacteria"/>
</dbReference>
<dbReference type="Pfam" id="PF08291">
    <property type="entry name" value="Peptidase_M15_3"/>
    <property type="match status" value="1"/>
</dbReference>
<dbReference type="InterPro" id="IPR013230">
    <property type="entry name" value="Peptidase_M15A_C"/>
</dbReference>
<keyword evidence="3" id="KW-1185">Reference proteome</keyword>
<dbReference type="EMBL" id="CP001013">
    <property type="protein sequence ID" value="ACB34526.1"/>
    <property type="molecule type" value="Genomic_DNA"/>
</dbReference>
<dbReference type="OrthoDB" id="5242612at2"/>
<dbReference type="InterPro" id="IPR009045">
    <property type="entry name" value="Zn_M74/Hedgehog-like"/>
</dbReference>
<dbReference type="HOGENOM" id="CLU_124897_0_1_4"/>
<sequence length="162" mass="17473" precursor="true">MPESPPPDIQLAPHFRLSELVISPSGERAGLRNEPQATQVRNLRRTAQWLETLRGALGCPITVLSGYRSPAVNKLVGGSNQSAHLRGLAADFIAPAFGSPRAVCERVLSLGLSFDKLMFDQLIYEGSWVHVGLAEVGAPMRNQVLTAVFAKGVPTQYRAGLV</sequence>
<dbReference type="SUPFAM" id="SSF55166">
    <property type="entry name" value="Hedgehog/DD-peptidase"/>
    <property type="match status" value="1"/>
</dbReference>
<dbReference type="Proteomes" id="UP000001693">
    <property type="component" value="Chromosome"/>
</dbReference>
<protein>
    <submittedName>
        <fullName evidence="2">Peptidase M15A</fullName>
    </submittedName>
</protein>
<dbReference type="Gene3D" id="3.30.1380.10">
    <property type="match status" value="1"/>
</dbReference>
<evidence type="ECO:0000313" key="3">
    <source>
        <dbReference type="Proteomes" id="UP000001693"/>
    </source>
</evidence>
<evidence type="ECO:0000259" key="1">
    <source>
        <dbReference type="Pfam" id="PF08291"/>
    </source>
</evidence>
<dbReference type="STRING" id="395495.Lcho_2260"/>
<name>B1Y3J8_LEPCP</name>
<feature type="domain" description="Peptidase M15A C-terminal" evidence="1">
    <location>
        <begin position="13"/>
        <end position="95"/>
    </location>
</feature>